<evidence type="ECO:0000256" key="2">
    <source>
        <dbReference type="ARBA" id="ARBA00004429"/>
    </source>
</evidence>
<evidence type="ECO:0000256" key="11">
    <source>
        <dbReference type="ARBA" id="ARBA00026081"/>
    </source>
</evidence>
<evidence type="ECO:0000256" key="9">
    <source>
        <dbReference type="ARBA" id="ARBA00022989"/>
    </source>
</evidence>
<evidence type="ECO:0000313" key="14">
    <source>
        <dbReference type="Proteomes" id="UP000254575"/>
    </source>
</evidence>
<dbReference type="Proteomes" id="UP000254575">
    <property type="component" value="Unassembled WGS sequence"/>
</dbReference>
<gene>
    <name evidence="13" type="primary">lptF</name>
    <name evidence="13" type="ORF">NCTC10717_01287</name>
</gene>
<keyword evidence="7" id="KW-0997">Cell inner membrane</keyword>
<keyword evidence="8 12" id="KW-0812">Transmembrane</keyword>
<dbReference type="InterPro" id="IPR030922">
    <property type="entry name" value="LptF"/>
</dbReference>
<comment type="function">
    <text evidence="1">Part of the ABC transporter complex LptBFG involved in the translocation of lipopolysaccharide (LPS) from the inner membrane to the outer membrane.</text>
</comment>
<keyword evidence="6" id="KW-1003">Cell membrane</keyword>
<evidence type="ECO:0000256" key="6">
    <source>
        <dbReference type="ARBA" id="ARBA00022475"/>
    </source>
</evidence>
<reference evidence="13 14" key="1">
    <citation type="submission" date="2018-06" db="EMBL/GenBank/DDBJ databases">
        <authorList>
            <consortium name="Pathogen Informatics"/>
            <person name="Doyle S."/>
        </authorList>
    </citation>
    <scope>NUCLEOTIDE SEQUENCE [LARGE SCALE GENOMIC DNA]</scope>
    <source>
        <strain evidence="13 14">NCTC10717</strain>
    </source>
</reference>
<feature type="transmembrane region" description="Helical" evidence="12">
    <location>
        <begin position="268"/>
        <end position="285"/>
    </location>
</feature>
<dbReference type="GO" id="GO:0015920">
    <property type="term" value="P:lipopolysaccharide transport"/>
    <property type="evidence" value="ECO:0007669"/>
    <property type="project" value="TreeGrafter"/>
</dbReference>
<dbReference type="EMBL" id="UHIA01000004">
    <property type="protein sequence ID" value="SUO96989.1"/>
    <property type="molecule type" value="Genomic_DNA"/>
</dbReference>
<feature type="transmembrane region" description="Helical" evidence="12">
    <location>
        <begin position="6"/>
        <end position="30"/>
    </location>
</feature>
<feature type="transmembrane region" description="Helical" evidence="12">
    <location>
        <begin position="104"/>
        <end position="124"/>
    </location>
</feature>
<protein>
    <recommendedName>
        <fullName evidence="4">Lipopolysaccharide export system permease protein LptF</fullName>
    </recommendedName>
</protein>
<evidence type="ECO:0000256" key="12">
    <source>
        <dbReference type="SAM" id="Phobius"/>
    </source>
</evidence>
<dbReference type="RefSeq" id="WP_115218512.1">
    <property type="nucleotide sequence ID" value="NZ_UHIA01000004.1"/>
</dbReference>
<keyword evidence="9 12" id="KW-1133">Transmembrane helix</keyword>
<dbReference type="InterPro" id="IPR005495">
    <property type="entry name" value="LptG/LptF_permease"/>
</dbReference>
<dbReference type="GO" id="GO:0055085">
    <property type="term" value="P:transmembrane transport"/>
    <property type="evidence" value="ECO:0007669"/>
    <property type="project" value="InterPro"/>
</dbReference>
<comment type="similarity">
    <text evidence="3">Belongs to the LptF/LptG family.</text>
</comment>
<feature type="transmembrane region" description="Helical" evidence="12">
    <location>
        <begin position="61"/>
        <end position="83"/>
    </location>
</feature>
<dbReference type="AlphaFoldDB" id="A0A380MWP5"/>
<evidence type="ECO:0000313" key="13">
    <source>
        <dbReference type="EMBL" id="SUO96989.1"/>
    </source>
</evidence>
<dbReference type="OrthoDB" id="9778062at2"/>
<evidence type="ECO:0000256" key="10">
    <source>
        <dbReference type="ARBA" id="ARBA00023136"/>
    </source>
</evidence>
<evidence type="ECO:0000256" key="7">
    <source>
        <dbReference type="ARBA" id="ARBA00022519"/>
    </source>
</evidence>
<comment type="subunit">
    <text evidence="11">Component of the lipopolysaccharide transport and assembly complex. The LptBFG transporter is composed of two ATP-binding proteins (LptB) and two transmembrane proteins (LptF and LptG).</text>
</comment>
<feature type="transmembrane region" description="Helical" evidence="12">
    <location>
        <begin position="325"/>
        <end position="345"/>
    </location>
</feature>
<dbReference type="GO" id="GO:0043190">
    <property type="term" value="C:ATP-binding cassette (ABC) transporter complex"/>
    <property type="evidence" value="ECO:0007669"/>
    <property type="project" value="InterPro"/>
</dbReference>
<evidence type="ECO:0000256" key="4">
    <source>
        <dbReference type="ARBA" id="ARBA00014213"/>
    </source>
</evidence>
<dbReference type="PANTHER" id="PTHR33529">
    <property type="entry name" value="SLR0882 PROTEIN-RELATED"/>
    <property type="match status" value="1"/>
</dbReference>
<dbReference type="PANTHER" id="PTHR33529:SF7">
    <property type="entry name" value="LIPOPOLYSACCHARIDE EXPORT SYSTEM PERMEASE PROTEIN LPTF"/>
    <property type="match status" value="1"/>
</dbReference>
<proteinExistence type="inferred from homology"/>
<evidence type="ECO:0000256" key="3">
    <source>
        <dbReference type="ARBA" id="ARBA00007725"/>
    </source>
</evidence>
<dbReference type="NCBIfam" id="TIGR04407">
    <property type="entry name" value="LptF_YjgP"/>
    <property type="match status" value="1"/>
</dbReference>
<evidence type="ECO:0000256" key="1">
    <source>
        <dbReference type="ARBA" id="ARBA00002265"/>
    </source>
</evidence>
<evidence type="ECO:0000256" key="8">
    <source>
        <dbReference type="ARBA" id="ARBA00022692"/>
    </source>
</evidence>
<name>A0A380MWP5_9GAMM</name>
<comment type="subcellular location">
    <subcellularLocation>
        <location evidence="2">Cell inner membrane</location>
        <topology evidence="2">Multi-pass membrane protein</topology>
    </subcellularLocation>
</comment>
<keyword evidence="14" id="KW-1185">Reference proteome</keyword>
<organism evidence="13 14">
    <name type="scientific">Suttonella indologenes</name>
    <dbReference type="NCBI Taxonomy" id="13276"/>
    <lineage>
        <taxon>Bacteria</taxon>
        <taxon>Pseudomonadati</taxon>
        <taxon>Pseudomonadota</taxon>
        <taxon>Gammaproteobacteria</taxon>
        <taxon>Cardiobacteriales</taxon>
        <taxon>Cardiobacteriaceae</taxon>
        <taxon>Suttonella</taxon>
    </lineage>
</organism>
<dbReference type="Pfam" id="PF03739">
    <property type="entry name" value="LptF_LptG"/>
    <property type="match status" value="1"/>
</dbReference>
<evidence type="ECO:0000256" key="5">
    <source>
        <dbReference type="ARBA" id="ARBA00022448"/>
    </source>
</evidence>
<accession>A0A380MWP5</accession>
<sequence length="351" mass="38990">MRLPTLYRYIMREIAALFIAIIIILLAIILSFRLARLLSAAVAGDMSLSAVWQLIGLQAVNMLIILIPVALILAAVMTLSRLYSDQEMSAVFASGISRAHIHRIIFVSAAPVCTLLLYLTLMIMPDVYRQSAAIRDQARQQASFALLSANSFRRLDNGISIHTGDFNAGAYQDFFIAQHGAGNNAVIFSDSGRIETRGTEHFLHLKQGTRIAWQDNHDMQEAGYTEFRAAELHLPSSESRRDERLRNLPTAELGTDSREHLAEWQTRLNPAVAMLIFCLCIPMLAHTGPRKGRQQKLLPAFLLFAIYSSALDNAVKAVTKGSLPALPGSFIVHAVVFTGIFCWWLKARKSL</sequence>
<keyword evidence="10 12" id="KW-0472">Membrane</keyword>
<keyword evidence="5" id="KW-0813">Transport</keyword>